<name>E4YVI6_OIKDI</name>
<dbReference type="Pfam" id="PF17919">
    <property type="entry name" value="RT_RNaseH_2"/>
    <property type="match status" value="1"/>
</dbReference>
<dbReference type="EC" id="3.1.26.4" evidence="2"/>
<dbReference type="Pfam" id="PF00078">
    <property type="entry name" value="RVT_1"/>
    <property type="match status" value="1"/>
</dbReference>
<evidence type="ECO:0000313" key="5">
    <source>
        <dbReference type="EMBL" id="CBY39471.1"/>
    </source>
</evidence>
<dbReference type="AlphaFoldDB" id="E4YVI6"/>
<dbReference type="EMBL" id="FN655546">
    <property type="protein sequence ID" value="CBY39471.1"/>
    <property type="molecule type" value="Genomic_DNA"/>
</dbReference>
<feature type="domain" description="Reverse transcriptase/retrotransposon-derived protein RNase H-like" evidence="4">
    <location>
        <begin position="398"/>
        <end position="489"/>
    </location>
</feature>
<dbReference type="GO" id="GO:0004523">
    <property type="term" value="F:RNA-DNA hybrid ribonuclease activity"/>
    <property type="evidence" value="ECO:0007669"/>
    <property type="project" value="UniProtKB-EC"/>
</dbReference>
<dbReference type="InterPro" id="IPR043502">
    <property type="entry name" value="DNA/RNA_pol_sf"/>
</dbReference>
<organism evidence="5">
    <name type="scientific">Oikopleura dioica</name>
    <name type="common">Tunicate</name>
    <dbReference type="NCBI Taxonomy" id="34765"/>
    <lineage>
        <taxon>Eukaryota</taxon>
        <taxon>Metazoa</taxon>
        <taxon>Chordata</taxon>
        <taxon>Tunicata</taxon>
        <taxon>Appendicularia</taxon>
        <taxon>Copelata</taxon>
        <taxon>Oikopleuridae</taxon>
        <taxon>Oikopleura</taxon>
    </lineage>
</organism>
<proteinExistence type="inferred from homology"/>
<evidence type="ECO:0000256" key="1">
    <source>
        <dbReference type="ARBA" id="ARBA00010879"/>
    </source>
</evidence>
<reference evidence="5" key="1">
    <citation type="journal article" date="2010" name="Science">
        <title>Plasticity of animal genome architecture unmasked by rapid evolution of a pelagic tunicate.</title>
        <authorList>
            <person name="Denoeud F."/>
            <person name="Henriet S."/>
            <person name="Mungpakdee S."/>
            <person name="Aury J.M."/>
            <person name="Da Silva C."/>
            <person name="Brinkmann H."/>
            <person name="Mikhaleva J."/>
            <person name="Olsen L.C."/>
            <person name="Jubin C."/>
            <person name="Canestro C."/>
            <person name="Bouquet J.M."/>
            <person name="Danks G."/>
            <person name="Poulain J."/>
            <person name="Campsteijn C."/>
            <person name="Adamski M."/>
            <person name="Cross I."/>
            <person name="Yadetie F."/>
            <person name="Muffato M."/>
            <person name="Louis A."/>
            <person name="Butcher S."/>
            <person name="Tsagkogeorga G."/>
            <person name="Konrad A."/>
            <person name="Singh S."/>
            <person name="Jensen M.F."/>
            <person name="Cong E.H."/>
            <person name="Eikeseth-Otteraa H."/>
            <person name="Noel B."/>
            <person name="Anthouard V."/>
            <person name="Porcel B.M."/>
            <person name="Kachouri-Lafond R."/>
            <person name="Nishino A."/>
            <person name="Ugolini M."/>
            <person name="Chourrout P."/>
            <person name="Nishida H."/>
            <person name="Aasland R."/>
            <person name="Huzurbazar S."/>
            <person name="Westhof E."/>
            <person name="Delsuc F."/>
            <person name="Lehrach H."/>
            <person name="Reinhardt R."/>
            <person name="Weissenbach J."/>
            <person name="Roy S.W."/>
            <person name="Artiguenave F."/>
            <person name="Postlethwait J.H."/>
            <person name="Manak J.R."/>
            <person name="Thompson E.M."/>
            <person name="Jaillon O."/>
            <person name="Du Pasquier L."/>
            <person name="Boudinot P."/>
            <person name="Liberles D.A."/>
            <person name="Volff J.N."/>
            <person name="Philippe H."/>
            <person name="Lenhard B."/>
            <person name="Roest Crollius H."/>
            <person name="Wincker P."/>
            <person name="Chourrout D."/>
        </authorList>
    </citation>
    <scope>NUCLEOTIDE SEQUENCE [LARGE SCALE GENOMIC DNA]</scope>
</reference>
<gene>
    <name evidence="5" type="ORF">GSOID_T00020041001</name>
</gene>
<dbReference type="SUPFAM" id="SSF56672">
    <property type="entry name" value="DNA/RNA polymerases"/>
    <property type="match status" value="1"/>
</dbReference>
<evidence type="ECO:0000259" key="3">
    <source>
        <dbReference type="Pfam" id="PF00078"/>
    </source>
</evidence>
<protein>
    <recommendedName>
        <fullName evidence="2">ribonuclease H</fullName>
        <ecNumber evidence="2">3.1.26.4</ecNumber>
    </recommendedName>
</protein>
<dbReference type="PANTHER" id="PTHR33064:SF37">
    <property type="entry name" value="RIBONUCLEASE H"/>
    <property type="match status" value="1"/>
</dbReference>
<accession>E4YVI6</accession>
<dbReference type="InterPro" id="IPR051320">
    <property type="entry name" value="Viral_Replic_Matur_Polypro"/>
</dbReference>
<dbReference type="Proteomes" id="UP000011014">
    <property type="component" value="Unassembled WGS sequence"/>
</dbReference>
<dbReference type="InterPro" id="IPR043128">
    <property type="entry name" value="Rev_trsase/Diguanyl_cyclase"/>
</dbReference>
<comment type="similarity">
    <text evidence="1">Belongs to the beta type-B retroviral polymerase family. HERV class-II K(HML-2) pol subfamily.</text>
</comment>
<dbReference type="InterPro" id="IPR041577">
    <property type="entry name" value="RT_RNaseH_2"/>
</dbReference>
<feature type="domain" description="Reverse transcriptase" evidence="3">
    <location>
        <begin position="182"/>
        <end position="326"/>
    </location>
</feature>
<dbReference type="Gene3D" id="3.30.70.270">
    <property type="match status" value="1"/>
</dbReference>
<evidence type="ECO:0000259" key="4">
    <source>
        <dbReference type="Pfam" id="PF17919"/>
    </source>
</evidence>
<dbReference type="Gene3D" id="3.10.10.10">
    <property type="entry name" value="HIV Type 1 Reverse Transcriptase, subunit A, domain 1"/>
    <property type="match status" value="1"/>
</dbReference>
<sequence>MYEHLYDSSVVKSMKPTSVYDPDGTREWYRKIERIHRENREKNTVADVIIDPENTVLKGDNVTRQKLLNLLEKYSCVFEATIGHVVDSEFEVHAKIDAAKSDRSPKSAPMGYGKNLPESIQKGIEDTLDKEAAEGVLRFLPKGVTAKNCVSFFGVGKRDAETAKIEMSPTNVRIVVDCSKQINGATQHCAKQMDSIQRILQLAAPHTKHGFIAQVDISSMFHCFALAKELWPHFVVNHPKNGEMCYTRLPMGWISSPAAARELVTRILYDHLPYTSVYMDDMFISANSKEQLLDRLEKVLATLKYRNLRLKGKKCLIFAKDVVLLGRRVKDGKILMNRHILQKAIDATPENITTVKLLKRYLGVINYLAISLPRRTEVLWELNKEVSGSRKLAERIEWTPELTAAYKKVAHAINTQIVDLFQIEKDLETYLVVDSSNLGSGAYLYQLNKGKTQIVRLWSKKRGDDGQNAQWSSCQLELHGILNAVLNFAWEIDYISKPLTVITDSASVQKLFERARQGKSLSQDRRINEMIVKLLAFDLTVIYEKGESTQIHLADFISRSPTLLTDCSKECTVCKLAYENQIPKASPLDAENLDLVTKIEEPAVSFEVFEEIYNIKDEQAFKLEVAKTKLNIYVTPKTREEEISMAVLRSASKQLARKIKNNDQQNSAYFSGLTQSGEYKLSE</sequence>
<dbReference type="PANTHER" id="PTHR33064">
    <property type="entry name" value="POL PROTEIN"/>
    <property type="match status" value="1"/>
</dbReference>
<dbReference type="InterPro" id="IPR000477">
    <property type="entry name" value="RT_dom"/>
</dbReference>
<evidence type="ECO:0000256" key="2">
    <source>
        <dbReference type="ARBA" id="ARBA00012180"/>
    </source>
</evidence>